<keyword evidence="4" id="KW-1185">Reference proteome</keyword>
<sequence length="608" mass="68953">MSSNHCEQKDAAIVPTYTDYDSIIHAFQIMAARHKDKPFIHYPSLPNNTSKFKTLTYGQFDIITTYLAKKEWGPTLIPSVDPHTQCVGAIGHESSIQSLLALFTVWKLGLAYFPVVIGCEELNAKRLLKRNNAAYVIASTVYFKTHVDSSLVSDTTTLDLDKMTKVPMKHWKPYDIDQILAVATAYNEKEEEKQIFVSNKVDLDSIALITVTGGSTMGLSKTVSCTHRAMLFSLIDLSLNHEDQLNDGPMVKKSSDVWVSYWTVDRNGFIYLFLWSMMVGASTLVFHHDPYVTPHDFFQVSKLYNPKWTFLIPRVLDLFVEYLQENSSDNEITSSANRVLQDFEGCMTASAPLRSSTAEFLTSRGLKLASGYGATEFGTLCTTHESMLGENIFKFSSLALPYLTFEPFDEGIYHLIIRHDYPGLGVDIGNRPNGDYETYDLWADNHEQKPGTWTLIGRINDVLTMENGKKIYPTRTELDIRCNDEIIHHCVVVVGDHQKCPAVLIQLKYEKAIHYSPTEMITKVYKAVRRANQRVPKHSVIDVPHMIYILPLDKKLPLASKGTVFRPGVISEFHHEINQLYYDSKNKIDDEVPDFTTVDELSVKNSKD</sequence>
<accession>A0AAD5JRE3</accession>
<reference evidence="3" key="1">
    <citation type="journal article" date="2022" name="IScience">
        <title>Evolution of zygomycete secretomes and the origins of terrestrial fungal ecologies.</title>
        <authorList>
            <person name="Chang Y."/>
            <person name="Wang Y."/>
            <person name="Mondo S."/>
            <person name="Ahrendt S."/>
            <person name="Andreopoulos W."/>
            <person name="Barry K."/>
            <person name="Beard J."/>
            <person name="Benny G.L."/>
            <person name="Blankenship S."/>
            <person name="Bonito G."/>
            <person name="Cuomo C."/>
            <person name="Desiro A."/>
            <person name="Gervers K.A."/>
            <person name="Hundley H."/>
            <person name="Kuo A."/>
            <person name="LaButti K."/>
            <person name="Lang B.F."/>
            <person name="Lipzen A."/>
            <person name="O'Donnell K."/>
            <person name="Pangilinan J."/>
            <person name="Reynolds N."/>
            <person name="Sandor L."/>
            <person name="Smith M.E."/>
            <person name="Tsang A."/>
            <person name="Grigoriev I.V."/>
            <person name="Stajich J.E."/>
            <person name="Spatafora J.W."/>
        </authorList>
    </citation>
    <scope>NUCLEOTIDE SEQUENCE</scope>
    <source>
        <strain evidence="3">RSA 2281</strain>
    </source>
</reference>
<dbReference type="Pfam" id="PF00501">
    <property type="entry name" value="AMP-binding"/>
    <property type="match status" value="1"/>
</dbReference>
<reference evidence="3" key="2">
    <citation type="submission" date="2023-02" db="EMBL/GenBank/DDBJ databases">
        <authorList>
            <consortium name="DOE Joint Genome Institute"/>
            <person name="Mondo S.J."/>
            <person name="Chang Y."/>
            <person name="Wang Y."/>
            <person name="Ahrendt S."/>
            <person name="Andreopoulos W."/>
            <person name="Barry K."/>
            <person name="Beard J."/>
            <person name="Benny G.L."/>
            <person name="Blankenship S."/>
            <person name="Bonito G."/>
            <person name="Cuomo C."/>
            <person name="Desiro A."/>
            <person name="Gervers K.A."/>
            <person name="Hundley H."/>
            <person name="Kuo A."/>
            <person name="LaButti K."/>
            <person name="Lang B.F."/>
            <person name="Lipzen A."/>
            <person name="O'Donnell K."/>
            <person name="Pangilinan J."/>
            <person name="Reynolds N."/>
            <person name="Sandor L."/>
            <person name="Smith M.W."/>
            <person name="Tsang A."/>
            <person name="Grigoriev I.V."/>
            <person name="Stajich J.E."/>
            <person name="Spatafora J.W."/>
        </authorList>
    </citation>
    <scope>NUCLEOTIDE SEQUENCE</scope>
    <source>
        <strain evidence="3">RSA 2281</strain>
    </source>
</reference>
<dbReference type="InterPro" id="IPR042099">
    <property type="entry name" value="ANL_N_sf"/>
</dbReference>
<proteinExistence type="inferred from homology"/>
<dbReference type="SUPFAM" id="SSF56801">
    <property type="entry name" value="Acetyl-CoA synthetase-like"/>
    <property type="match status" value="1"/>
</dbReference>
<feature type="domain" description="AMP-dependent synthetase/ligase" evidence="2">
    <location>
        <begin position="30"/>
        <end position="385"/>
    </location>
</feature>
<comment type="similarity">
    <text evidence="1">Belongs to the ATP-dependent AMP-binding enzyme family.</text>
</comment>
<organism evidence="3 4">
    <name type="scientific">Phascolomyces articulosus</name>
    <dbReference type="NCBI Taxonomy" id="60185"/>
    <lineage>
        <taxon>Eukaryota</taxon>
        <taxon>Fungi</taxon>
        <taxon>Fungi incertae sedis</taxon>
        <taxon>Mucoromycota</taxon>
        <taxon>Mucoromycotina</taxon>
        <taxon>Mucoromycetes</taxon>
        <taxon>Mucorales</taxon>
        <taxon>Lichtheimiaceae</taxon>
        <taxon>Phascolomyces</taxon>
    </lineage>
</organism>
<dbReference type="AlphaFoldDB" id="A0AAD5JRE3"/>
<protein>
    <recommendedName>
        <fullName evidence="2">AMP-dependent synthetase/ligase domain-containing protein</fullName>
    </recommendedName>
</protein>
<dbReference type="Gene3D" id="3.40.50.12780">
    <property type="entry name" value="N-terminal domain of ligase-like"/>
    <property type="match status" value="1"/>
</dbReference>
<evidence type="ECO:0000313" key="3">
    <source>
        <dbReference type="EMBL" id="KAI9250926.1"/>
    </source>
</evidence>
<dbReference type="Pfam" id="PF23562">
    <property type="entry name" value="AMP-binding_C_3"/>
    <property type="match status" value="1"/>
</dbReference>
<dbReference type="GO" id="GO:0031956">
    <property type="term" value="F:medium-chain fatty acid-CoA ligase activity"/>
    <property type="evidence" value="ECO:0007669"/>
    <property type="project" value="TreeGrafter"/>
</dbReference>
<comment type="caution">
    <text evidence="3">The sequence shown here is derived from an EMBL/GenBank/DDBJ whole genome shotgun (WGS) entry which is preliminary data.</text>
</comment>
<evidence type="ECO:0000256" key="1">
    <source>
        <dbReference type="ARBA" id="ARBA00006432"/>
    </source>
</evidence>
<dbReference type="Proteomes" id="UP001209540">
    <property type="component" value="Unassembled WGS sequence"/>
</dbReference>
<evidence type="ECO:0000259" key="2">
    <source>
        <dbReference type="Pfam" id="PF00501"/>
    </source>
</evidence>
<name>A0AAD5JRE3_9FUNG</name>
<dbReference type="PANTHER" id="PTHR43201:SF8">
    <property type="entry name" value="ACYL-COA SYNTHETASE FAMILY MEMBER 3"/>
    <property type="match status" value="1"/>
</dbReference>
<dbReference type="InterPro" id="IPR000873">
    <property type="entry name" value="AMP-dep_synth/lig_dom"/>
</dbReference>
<dbReference type="GO" id="GO:0006631">
    <property type="term" value="P:fatty acid metabolic process"/>
    <property type="evidence" value="ECO:0007669"/>
    <property type="project" value="TreeGrafter"/>
</dbReference>
<gene>
    <name evidence="3" type="ORF">BDA99DRAFT_522239</name>
</gene>
<dbReference type="PANTHER" id="PTHR43201">
    <property type="entry name" value="ACYL-COA SYNTHETASE"/>
    <property type="match status" value="1"/>
</dbReference>
<dbReference type="EMBL" id="JAIXMP010000031">
    <property type="protein sequence ID" value="KAI9250926.1"/>
    <property type="molecule type" value="Genomic_DNA"/>
</dbReference>
<evidence type="ECO:0000313" key="4">
    <source>
        <dbReference type="Proteomes" id="UP001209540"/>
    </source>
</evidence>